<evidence type="ECO:0000259" key="1">
    <source>
        <dbReference type="Pfam" id="PF12651"/>
    </source>
</evidence>
<sequence length="57" mass="6668">MMENRGLKNRKTLSNAIETKLWYGLDDLARDTRINKSKLLDEAVSDLLKKYENPTKK</sequence>
<name>A0A2B9DPI5_BACCE</name>
<dbReference type="InterPro" id="IPR038733">
    <property type="entry name" value="Predicted_DNA_bind_prot_RHH"/>
</dbReference>
<dbReference type="Pfam" id="PF12651">
    <property type="entry name" value="RHH_3"/>
    <property type="match status" value="1"/>
</dbReference>
<comment type="caution">
    <text evidence="2">The sequence shown here is derived from an EMBL/GenBank/DDBJ whole genome shotgun (WGS) entry which is preliminary data.</text>
</comment>
<evidence type="ECO:0000313" key="3">
    <source>
        <dbReference type="Proteomes" id="UP000222054"/>
    </source>
</evidence>
<proteinExistence type="predicted"/>
<dbReference type="RefSeq" id="WP_086409893.1">
    <property type="nucleotide sequence ID" value="NZ_JARJBP010000016.1"/>
</dbReference>
<gene>
    <name evidence="2" type="ORF">CN958_23370</name>
</gene>
<organism evidence="2 3">
    <name type="scientific">Bacillus cereus</name>
    <dbReference type="NCBI Taxonomy" id="1396"/>
    <lineage>
        <taxon>Bacteria</taxon>
        <taxon>Bacillati</taxon>
        <taxon>Bacillota</taxon>
        <taxon>Bacilli</taxon>
        <taxon>Bacillales</taxon>
        <taxon>Bacillaceae</taxon>
        <taxon>Bacillus</taxon>
        <taxon>Bacillus cereus group</taxon>
    </lineage>
</organism>
<dbReference type="AlphaFoldDB" id="A0A2B9DPI5"/>
<accession>A0A2B9DPI5</accession>
<dbReference type="EMBL" id="NUHO01000102">
    <property type="protein sequence ID" value="PGM89724.1"/>
    <property type="molecule type" value="Genomic_DNA"/>
</dbReference>
<reference evidence="2 3" key="1">
    <citation type="submission" date="2017-09" db="EMBL/GenBank/DDBJ databases">
        <title>Large-scale bioinformatics analysis of Bacillus genomes uncovers conserved roles of natural products in bacterial physiology.</title>
        <authorList>
            <consortium name="Agbiome Team Llc"/>
            <person name="Bleich R.M."/>
            <person name="Grubbs K.J."/>
            <person name="Santa Maria K.C."/>
            <person name="Allen S.E."/>
            <person name="Farag S."/>
            <person name="Shank E.A."/>
            <person name="Bowers A."/>
        </authorList>
    </citation>
    <scope>NUCLEOTIDE SEQUENCE [LARGE SCALE GENOMIC DNA]</scope>
    <source>
        <strain evidence="2 3">AFS053130</strain>
    </source>
</reference>
<protein>
    <submittedName>
        <fullName evidence="2">Ribbon-helix-helix domain-containing protein</fullName>
    </submittedName>
</protein>
<feature type="domain" description="Predicted DNA-binding protein ribbon-helix-helix" evidence="1">
    <location>
        <begin position="9"/>
        <end position="52"/>
    </location>
</feature>
<evidence type="ECO:0000313" key="2">
    <source>
        <dbReference type="EMBL" id="PGM89724.1"/>
    </source>
</evidence>
<dbReference type="Proteomes" id="UP000222054">
    <property type="component" value="Unassembled WGS sequence"/>
</dbReference>